<dbReference type="InterPro" id="IPR003594">
    <property type="entry name" value="HATPase_dom"/>
</dbReference>
<dbReference type="EC" id="2.7.13.3" evidence="2"/>
<dbReference type="Pfam" id="PF02518">
    <property type="entry name" value="HATPase_c"/>
    <property type="match status" value="1"/>
</dbReference>
<feature type="domain" description="Histidine kinase" evidence="7">
    <location>
        <begin position="543"/>
        <end position="760"/>
    </location>
</feature>
<keyword evidence="6" id="KW-0812">Transmembrane</keyword>
<evidence type="ECO:0000256" key="3">
    <source>
        <dbReference type="ARBA" id="ARBA00022553"/>
    </source>
</evidence>
<dbReference type="CDD" id="cd00082">
    <property type="entry name" value="HisKA"/>
    <property type="match status" value="1"/>
</dbReference>
<dbReference type="GO" id="GO:0000155">
    <property type="term" value="F:phosphorelay sensor kinase activity"/>
    <property type="evidence" value="ECO:0007669"/>
    <property type="project" value="InterPro"/>
</dbReference>
<evidence type="ECO:0000256" key="1">
    <source>
        <dbReference type="ARBA" id="ARBA00000085"/>
    </source>
</evidence>
<keyword evidence="6" id="KW-0472">Membrane</keyword>
<dbReference type="InterPro" id="IPR003661">
    <property type="entry name" value="HisK_dim/P_dom"/>
</dbReference>
<dbReference type="NCBIfam" id="TIGR00229">
    <property type="entry name" value="sensory_box"/>
    <property type="match status" value="3"/>
</dbReference>
<dbReference type="SUPFAM" id="SSF55874">
    <property type="entry name" value="ATPase domain of HSP90 chaperone/DNA topoisomerase II/histidine kinase"/>
    <property type="match status" value="1"/>
</dbReference>
<evidence type="ECO:0000313" key="11">
    <source>
        <dbReference type="Proteomes" id="UP000571554"/>
    </source>
</evidence>
<protein>
    <recommendedName>
        <fullName evidence="2">histidine kinase</fullName>
        <ecNumber evidence="2">2.7.13.3</ecNumber>
    </recommendedName>
</protein>
<comment type="caution">
    <text evidence="10">The sequence shown here is derived from an EMBL/GenBank/DDBJ whole genome shotgun (WGS) entry which is preliminary data.</text>
</comment>
<dbReference type="InterPro" id="IPR035965">
    <property type="entry name" value="PAS-like_dom_sf"/>
</dbReference>
<keyword evidence="3" id="KW-0597">Phosphoprotein</keyword>
<feature type="domain" description="PAS" evidence="8">
    <location>
        <begin position="146"/>
        <end position="216"/>
    </location>
</feature>
<dbReference type="InterPro" id="IPR036890">
    <property type="entry name" value="HATPase_C_sf"/>
</dbReference>
<keyword evidence="4" id="KW-0808">Transferase</keyword>
<dbReference type="AlphaFoldDB" id="A0A7W9WTK7"/>
<evidence type="ECO:0000259" key="9">
    <source>
        <dbReference type="PROSITE" id="PS50113"/>
    </source>
</evidence>
<dbReference type="SMART" id="SM00086">
    <property type="entry name" value="PAC"/>
    <property type="match status" value="4"/>
</dbReference>
<feature type="domain" description="PAC" evidence="9">
    <location>
        <begin position="93"/>
        <end position="145"/>
    </location>
</feature>
<dbReference type="SMART" id="SM00388">
    <property type="entry name" value="HisKA"/>
    <property type="match status" value="1"/>
</dbReference>
<dbReference type="Pfam" id="PF00512">
    <property type="entry name" value="HisKA"/>
    <property type="match status" value="1"/>
</dbReference>
<dbReference type="InterPro" id="IPR001610">
    <property type="entry name" value="PAC"/>
</dbReference>
<dbReference type="RefSeq" id="WP_260184573.1">
    <property type="nucleotide sequence ID" value="NZ_JACHBW010000009.1"/>
</dbReference>
<evidence type="ECO:0000256" key="2">
    <source>
        <dbReference type="ARBA" id="ARBA00012438"/>
    </source>
</evidence>
<dbReference type="InterPro" id="IPR005467">
    <property type="entry name" value="His_kinase_dom"/>
</dbReference>
<feature type="domain" description="PAC" evidence="9">
    <location>
        <begin position="219"/>
        <end position="271"/>
    </location>
</feature>
<dbReference type="InterPro" id="IPR052162">
    <property type="entry name" value="Sensor_kinase/Photoreceptor"/>
</dbReference>
<accession>A0A7W9WTK7</accession>
<evidence type="ECO:0000259" key="7">
    <source>
        <dbReference type="PROSITE" id="PS50109"/>
    </source>
</evidence>
<dbReference type="Proteomes" id="UP000571554">
    <property type="component" value="Unassembled WGS sequence"/>
</dbReference>
<dbReference type="InterPro" id="IPR000014">
    <property type="entry name" value="PAS"/>
</dbReference>
<proteinExistence type="predicted"/>
<dbReference type="InterPro" id="IPR000700">
    <property type="entry name" value="PAS-assoc_C"/>
</dbReference>
<dbReference type="SUPFAM" id="SSF47384">
    <property type="entry name" value="Homodimeric domain of signal transducing histidine kinase"/>
    <property type="match status" value="1"/>
</dbReference>
<dbReference type="InterPro" id="IPR004358">
    <property type="entry name" value="Sig_transdc_His_kin-like_C"/>
</dbReference>
<dbReference type="PROSITE" id="PS50109">
    <property type="entry name" value="HIS_KIN"/>
    <property type="match status" value="1"/>
</dbReference>
<comment type="catalytic activity">
    <reaction evidence="1">
        <text>ATP + protein L-histidine = ADP + protein N-phospho-L-histidine.</text>
        <dbReference type="EC" id="2.7.13.3"/>
    </reaction>
</comment>
<dbReference type="PROSITE" id="PS50113">
    <property type="entry name" value="PAC"/>
    <property type="match status" value="4"/>
</dbReference>
<dbReference type="Gene3D" id="1.10.287.130">
    <property type="match status" value="1"/>
</dbReference>
<dbReference type="PROSITE" id="PS50112">
    <property type="entry name" value="PAS"/>
    <property type="match status" value="1"/>
</dbReference>
<dbReference type="PRINTS" id="PR00344">
    <property type="entry name" value="BCTRLSENSOR"/>
</dbReference>
<dbReference type="Gene3D" id="3.30.450.20">
    <property type="entry name" value="PAS domain"/>
    <property type="match status" value="4"/>
</dbReference>
<dbReference type="FunFam" id="3.30.450.20:FF:000099">
    <property type="entry name" value="Sensory box sensor histidine kinase"/>
    <property type="match status" value="1"/>
</dbReference>
<name>A0A7W9WTK7_9BURK</name>
<organism evidence="10 11">
    <name type="scientific">Paraburkholderia bannensis</name>
    <dbReference type="NCBI Taxonomy" id="765414"/>
    <lineage>
        <taxon>Bacteria</taxon>
        <taxon>Pseudomonadati</taxon>
        <taxon>Pseudomonadota</taxon>
        <taxon>Betaproteobacteria</taxon>
        <taxon>Burkholderiales</taxon>
        <taxon>Burkholderiaceae</taxon>
        <taxon>Paraburkholderia</taxon>
    </lineage>
</organism>
<reference evidence="10 11" key="1">
    <citation type="submission" date="2020-08" db="EMBL/GenBank/DDBJ databases">
        <title>Above-ground endophytic microbial communities from plants in different locations in the United States.</title>
        <authorList>
            <person name="Frank C."/>
        </authorList>
    </citation>
    <scope>NUCLEOTIDE SEQUENCE [LARGE SCALE GENOMIC DNA]</scope>
    <source>
        <strain evidence="10 11">WP4_2_2</strain>
    </source>
</reference>
<dbReference type="PANTHER" id="PTHR43304">
    <property type="entry name" value="PHYTOCHROME-LIKE PROTEIN CPH1"/>
    <property type="match status" value="1"/>
</dbReference>
<dbReference type="CDD" id="cd00130">
    <property type="entry name" value="PAS"/>
    <property type="match status" value="3"/>
</dbReference>
<feature type="domain" description="PAC" evidence="9">
    <location>
        <begin position="472"/>
        <end position="523"/>
    </location>
</feature>
<sequence length="765" mass="86094">MADVRIAAACLKLSKQMMGLAIDLGVMLNGLSAIAWTALADGRVDFVNRKWSEYTGLDITASSGTQWRNAISRDDLPEALEQFASILVSGQADEISARLRRHDGQYRWHTLQLSPMRDANGEIVRWCVLCIDIHDLRRAQDALKRRELDLQLIVESIPVPVTVTSPTGEVESLNQLTLDYFGKSFEELKAWRGNEVVHPEDLEAAVTGLEASLANGATYNVESRHRRADGIYRWTNVRGFPLRDRDGEILRWILLSIDIEDRKRAEITLAESERHLNETISTLPALIWTARPDGTGEFFNRYYLDYVGRTLEQVRDFAWTSTVHPDDLPGLIAAWTDIMASRMPGAAEARMQRYDGQYRWFLFRTSPLRDQHGNVVKWYGVNVDIDDRKRAEEELRRSEAFLAEGQALARMGNFSWHVDTNEIAWSEQLYHIFGIEPGTTMTLERIIAHCHPEDLCLITQFFEQGQRGDSDIECQHRLVMPDQSIKHLHLIAHRANDRPGRYEYIGTMLDISQRRSSEEALDKARSELLHVSRVMSLGALTASIAHEVNQPLAGIVTNASTCLRLLAAEPPNIEAAQETARRTIRDGHRAADVIARLRALFSKRGAAIEAVDLGHTAREVIALMQSDLDRARVTLRTEFADDVPLAGCDRVQVQQVIMNLLRNAADAMSNVNDRPRLMWVKTEAEPHGMVRLSVRDCGTGFDPENAERFFDAFYTTKDDGMGVGLAISRSIIESQGGRLWAELPANAPGAIFAFSIPVHSTSRVP</sequence>
<dbReference type="Pfam" id="PF08447">
    <property type="entry name" value="PAS_3"/>
    <property type="match status" value="4"/>
</dbReference>
<feature type="domain" description="PAC" evidence="9">
    <location>
        <begin position="345"/>
        <end position="397"/>
    </location>
</feature>
<dbReference type="SMART" id="SM00387">
    <property type="entry name" value="HATPase_c"/>
    <property type="match status" value="1"/>
</dbReference>
<evidence type="ECO:0000313" key="10">
    <source>
        <dbReference type="EMBL" id="MBB6103421.1"/>
    </source>
</evidence>
<dbReference type="EMBL" id="JACHBW010000009">
    <property type="protein sequence ID" value="MBB6103421.1"/>
    <property type="molecule type" value="Genomic_DNA"/>
</dbReference>
<dbReference type="InterPro" id="IPR036097">
    <property type="entry name" value="HisK_dim/P_sf"/>
</dbReference>
<evidence type="ECO:0000256" key="4">
    <source>
        <dbReference type="ARBA" id="ARBA00022679"/>
    </source>
</evidence>
<dbReference type="InterPro" id="IPR013655">
    <property type="entry name" value="PAS_fold_3"/>
</dbReference>
<evidence type="ECO:0000256" key="6">
    <source>
        <dbReference type="SAM" id="Phobius"/>
    </source>
</evidence>
<dbReference type="Gene3D" id="3.30.565.10">
    <property type="entry name" value="Histidine kinase-like ATPase, C-terminal domain"/>
    <property type="match status" value="1"/>
</dbReference>
<keyword evidence="6" id="KW-1133">Transmembrane helix</keyword>
<gene>
    <name evidence="10" type="ORF">F4827_003276</name>
</gene>
<dbReference type="SUPFAM" id="SSF55785">
    <property type="entry name" value="PYP-like sensor domain (PAS domain)"/>
    <property type="match status" value="4"/>
</dbReference>
<dbReference type="SMART" id="SM00091">
    <property type="entry name" value="PAS"/>
    <property type="match status" value="4"/>
</dbReference>
<keyword evidence="5" id="KW-0418">Kinase</keyword>
<evidence type="ECO:0000256" key="5">
    <source>
        <dbReference type="ARBA" id="ARBA00022777"/>
    </source>
</evidence>
<keyword evidence="11" id="KW-1185">Reference proteome</keyword>
<feature type="transmembrane region" description="Helical" evidence="6">
    <location>
        <begin position="20"/>
        <end position="39"/>
    </location>
</feature>
<dbReference type="PANTHER" id="PTHR43304:SF1">
    <property type="entry name" value="PAC DOMAIN-CONTAINING PROTEIN"/>
    <property type="match status" value="1"/>
</dbReference>
<evidence type="ECO:0000259" key="8">
    <source>
        <dbReference type="PROSITE" id="PS50112"/>
    </source>
</evidence>